<dbReference type="PANTHER" id="PTHR10655:SF67">
    <property type="entry name" value="PHOSPHOLIPASE_CARBOXYLESTERASE SUPERFAMILY (AFU_ORTHOLOGUE AFUA_5G09340)"/>
    <property type="match status" value="1"/>
</dbReference>
<feature type="non-terminal residue" evidence="3">
    <location>
        <position position="1"/>
    </location>
</feature>
<comment type="similarity">
    <text evidence="1">Belongs to the AB hydrolase superfamily. AB hydrolase 2 family.</text>
</comment>
<gene>
    <name evidence="3" type="ORF">LCER1_G005195</name>
</gene>
<proteinExistence type="inferred from homology"/>
<dbReference type="GO" id="GO:0008474">
    <property type="term" value="F:palmitoyl-(protein) hydrolase activity"/>
    <property type="evidence" value="ECO:0007669"/>
    <property type="project" value="TreeGrafter"/>
</dbReference>
<dbReference type="GO" id="GO:0052689">
    <property type="term" value="F:carboxylic ester hydrolase activity"/>
    <property type="evidence" value="ECO:0007669"/>
    <property type="project" value="TreeGrafter"/>
</dbReference>
<dbReference type="InterPro" id="IPR029058">
    <property type="entry name" value="AB_hydrolase_fold"/>
</dbReference>
<evidence type="ECO:0000313" key="3">
    <source>
        <dbReference type="EMBL" id="TVY52208.1"/>
    </source>
</evidence>
<dbReference type="PANTHER" id="PTHR10655">
    <property type="entry name" value="LYSOPHOSPHOLIPASE-RELATED"/>
    <property type="match status" value="1"/>
</dbReference>
<dbReference type="Proteomes" id="UP000481288">
    <property type="component" value="Unassembled WGS sequence"/>
</dbReference>
<evidence type="ECO:0000256" key="1">
    <source>
        <dbReference type="ARBA" id="ARBA00006499"/>
    </source>
</evidence>
<dbReference type="InterPro" id="IPR003140">
    <property type="entry name" value="PLipase/COase/thioEstase"/>
</dbReference>
<dbReference type="InterPro" id="IPR050565">
    <property type="entry name" value="LYPA1-2/EST-like"/>
</dbReference>
<dbReference type="AlphaFoldDB" id="A0A7D8UM77"/>
<dbReference type="GO" id="GO:0005737">
    <property type="term" value="C:cytoplasm"/>
    <property type="evidence" value="ECO:0007669"/>
    <property type="project" value="TreeGrafter"/>
</dbReference>
<comment type="caution">
    <text evidence="3">The sequence shown here is derived from an EMBL/GenBank/DDBJ whole genome shotgun (WGS) entry which is preliminary data.</text>
</comment>
<evidence type="ECO:0000259" key="2">
    <source>
        <dbReference type="Pfam" id="PF02230"/>
    </source>
</evidence>
<keyword evidence="4" id="KW-1185">Reference proteome</keyword>
<keyword evidence="3" id="KW-0378">Hydrolase</keyword>
<dbReference type="SUPFAM" id="SSF53474">
    <property type="entry name" value="alpha/beta-Hydrolases"/>
    <property type="match status" value="1"/>
</dbReference>
<organism evidence="3 4">
    <name type="scientific">Lachnellula cervina</name>
    <dbReference type="NCBI Taxonomy" id="1316786"/>
    <lineage>
        <taxon>Eukaryota</taxon>
        <taxon>Fungi</taxon>
        <taxon>Dikarya</taxon>
        <taxon>Ascomycota</taxon>
        <taxon>Pezizomycotina</taxon>
        <taxon>Leotiomycetes</taxon>
        <taxon>Helotiales</taxon>
        <taxon>Lachnaceae</taxon>
        <taxon>Lachnellula</taxon>
    </lineage>
</organism>
<evidence type="ECO:0000313" key="4">
    <source>
        <dbReference type="Proteomes" id="UP000481288"/>
    </source>
</evidence>
<feature type="domain" description="Phospholipase/carboxylesterase/thioesterase" evidence="2">
    <location>
        <begin position="18"/>
        <end position="175"/>
    </location>
</feature>
<sequence length="195" mass="21000">PAPNPIPPIFTGSPEPSFHWGDDILFDESKGSIDLDAGFNTTSKIILNNIIQDVLIEKCHYPPRNILFYGYGQGGMAALGVAIAAEAQYMDMDMEFGGVVSVGGRLPSSASTSGQSKGKGKCKTPVLVCGGSRSREVTRTAVDALKERFAAVEYVRWAKEGDGMPASREEMLPIMKFFARRLRSRAGVPEGAVEV</sequence>
<dbReference type="EMBL" id="QGMG01000655">
    <property type="protein sequence ID" value="TVY52208.1"/>
    <property type="molecule type" value="Genomic_DNA"/>
</dbReference>
<dbReference type="OrthoDB" id="437457at2759"/>
<protein>
    <submittedName>
        <fullName evidence="3">Putative hydrolase C9G1.08c</fullName>
    </submittedName>
</protein>
<reference evidence="3 4" key="1">
    <citation type="submission" date="2018-05" db="EMBL/GenBank/DDBJ databases">
        <title>Whole genome sequencing for identification of molecular markers to develop diagnostic detection tools for the regulated plant pathogen Lachnellula willkommii.</title>
        <authorList>
            <person name="Giroux E."/>
            <person name="Bilodeau G."/>
        </authorList>
    </citation>
    <scope>NUCLEOTIDE SEQUENCE [LARGE SCALE GENOMIC DNA]</scope>
    <source>
        <strain evidence="3 4">CBS 625.97</strain>
    </source>
</reference>
<name>A0A7D8UM77_9HELO</name>
<dbReference type="Pfam" id="PF02230">
    <property type="entry name" value="Abhydrolase_2"/>
    <property type="match status" value="1"/>
</dbReference>
<dbReference type="Gene3D" id="3.40.50.1820">
    <property type="entry name" value="alpha/beta hydrolase"/>
    <property type="match status" value="1"/>
</dbReference>
<accession>A0A7D8UM77</accession>